<dbReference type="InterPro" id="IPR012944">
    <property type="entry name" value="SusD_RagB_dom"/>
</dbReference>
<proteinExistence type="inferred from homology"/>
<evidence type="ECO:0000256" key="2">
    <source>
        <dbReference type="ARBA" id="ARBA00006275"/>
    </source>
</evidence>
<dbReference type="GO" id="GO:0009279">
    <property type="term" value="C:cell outer membrane"/>
    <property type="evidence" value="ECO:0007669"/>
    <property type="project" value="UniProtKB-SubCell"/>
</dbReference>
<evidence type="ECO:0000256" key="6">
    <source>
        <dbReference type="SAM" id="SignalP"/>
    </source>
</evidence>
<dbReference type="SUPFAM" id="SSF48452">
    <property type="entry name" value="TPR-like"/>
    <property type="match status" value="1"/>
</dbReference>
<keyword evidence="4" id="KW-0472">Membrane</keyword>
<feature type="domain" description="RagB/SusD" evidence="7">
    <location>
        <begin position="366"/>
        <end position="485"/>
    </location>
</feature>
<keyword evidence="10" id="KW-1185">Reference proteome</keyword>
<comment type="subcellular location">
    <subcellularLocation>
        <location evidence="1">Cell outer membrane</location>
    </subcellularLocation>
</comment>
<name>A0A1H4F154_9BACT</name>
<evidence type="ECO:0000313" key="10">
    <source>
        <dbReference type="Proteomes" id="UP000183253"/>
    </source>
</evidence>
<accession>A0A1H4F154</accession>
<dbReference type="STRING" id="1033731.SAMN05444145_1092"/>
<reference evidence="9 10" key="1">
    <citation type="submission" date="2016-10" db="EMBL/GenBank/DDBJ databases">
        <authorList>
            <person name="de Groot N.N."/>
        </authorList>
    </citation>
    <scope>NUCLEOTIDE SEQUENCE [LARGE SCALE GENOMIC DNA]</scope>
    <source>
        <strain evidence="9 10">DSM 25383</strain>
    </source>
</reference>
<dbReference type="Gene3D" id="1.25.40.390">
    <property type="match status" value="1"/>
</dbReference>
<gene>
    <name evidence="9" type="ORF">SAMN05444145_1092</name>
</gene>
<feature type="chain" id="PRO_5010285480" evidence="6">
    <location>
        <begin position="20"/>
        <end position="492"/>
    </location>
</feature>
<sequence length="492" mass="54205">MKKLILKAFALTVLTGGVAGCGNSFLETDYYKGIDQETALNSVDNISTALNGAYYQLYRYYFAGNYATTIGDIPTDLAYWNKGTQHFNDIYAYTVVDTDTYLYWIWNYGYKVIDNAARLIEAVDALYADSTEDEKAQLDLCKAEAYALRGYAQLVLVNIFAHQVKVNGTDFSSKPGIVLVDKPIKPLEKVERSTVGQSYTAIVNDLKDALTHFTAAGGDRGDLFYFGEAAVHGLLARTYLYMEEWDDAAAEAQNALDAKGITTLTYGKDTYKALYNGGASNTESMFALAINSSQNWQAQSCGTIWSTYDYSPSPWLQSIYEGTDCRTSVWVLSGTANSPEFNGGKFAHFSSGNNTYGTCYIVNAPEMFLIIAEANAQSSTGSVSDAQNALLTVAKRNSAIASVSDLPSTKADLMTFIKDERARELFQEGLRLYDLRRWDVQAQVYATGAPNISFTYTNYKISDLVYPIPNDEITSGFGVAQNEGWSSTLPSR</sequence>
<dbReference type="EMBL" id="FNRI01000009">
    <property type="protein sequence ID" value="SEA90984.1"/>
    <property type="molecule type" value="Genomic_DNA"/>
</dbReference>
<feature type="domain" description="SusD-like N-terminal" evidence="8">
    <location>
        <begin position="26"/>
        <end position="240"/>
    </location>
</feature>
<dbReference type="Pfam" id="PF07980">
    <property type="entry name" value="SusD_RagB"/>
    <property type="match status" value="1"/>
</dbReference>
<dbReference type="RefSeq" id="WP_010265947.1">
    <property type="nucleotide sequence ID" value="NZ_CAEG01000017.1"/>
</dbReference>
<dbReference type="Pfam" id="PF14322">
    <property type="entry name" value="SusD-like_3"/>
    <property type="match status" value="1"/>
</dbReference>
<evidence type="ECO:0000259" key="7">
    <source>
        <dbReference type="Pfam" id="PF07980"/>
    </source>
</evidence>
<keyword evidence="5" id="KW-0998">Cell outer membrane</keyword>
<evidence type="ECO:0000256" key="3">
    <source>
        <dbReference type="ARBA" id="ARBA00022729"/>
    </source>
</evidence>
<evidence type="ECO:0000259" key="8">
    <source>
        <dbReference type="Pfam" id="PF14322"/>
    </source>
</evidence>
<evidence type="ECO:0000256" key="1">
    <source>
        <dbReference type="ARBA" id="ARBA00004442"/>
    </source>
</evidence>
<organism evidence="9 10">
    <name type="scientific">Alistipes timonensis JC136</name>
    <dbReference type="NCBI Taxonomy" id="1033731"/>
    <lineage>
        <taxon>Bacteria</taxon>
        <taxon>Pseudomonadati</taxon>
        <taxon>Bacteroidota</taxon>
        <taxon>Bacteroidia</taxon>
        <taxon>Bacteroidales</taxon>
        <taxon>Rikenellaceae</taxon>
        <taxon>Alistipes</taxon>
    </lineage>
</organism>
<dbReference type="InterPro" id="IPR011990">
    <property type="entry name" value="TPR-like_helical_dom_sf"/>
</dbReference>
<comment type="similarity">
    <text evidence="2">Belongs to the SusD family.</text>
</comment>
<dbReference type="PROSITE" id="PS51257">
    <property type="entry name" value="PROKAR_LIPOPROTEIN"/>
    <property type="match status" value="1"/>
</dbReference>
<evidence type="ECO:0000313" key="9">
    <source>
        <dbReference type="EMBL" id="SEA90984.1"/>
    </source>
</evidence>
<keyword evidence="3 6" id="KW-0732">Signal</keyword>
<dbReference type="Proteomes" id="UP000183253">
    <property type="component" value="Unassembled WGS sequence"/>
</dbReference>
<evidence type="ECO:0000256" key="4">
    <source>
        <dbReference type="ARBA" id="ARBA00023136"/>
    </source>
</evidence>
<dbReference type="OrthoDB" id="630434at2"/>
<dbReference type="InterPro" id="IPR033985">
    <property type="entry name" value="SusD-like_N"/>
</dbReference>
<protein>
    <submittedName>
        <fullName evidence="9">SusD family protein</fullName>
    </submittedName>
</protein>
<evidence type="ECO:0000256" key="5">
    <source>
        <dbReference type="ARBA" id="ARBA00023237"/>
    </source>
</evidence>
<feature type="signal peptide" evidence="6">
    <location>
        <begin position="1"/>
        <end position="19"/>
    </location>
</feature>
<dbReference type="AlphaFoldDB" id="A0A1H4F154"/>